<dbReference type="AlphaFoldDB" id="A0A0C3BU85"/>
<proteinExistence type="predicted"/>
<reference evidence="2" key="2">
    <citation type="submission" date="2015-01" db="EMBL/GenBank/DDBJ databases">
        <title>Evolutionary Origins and Diversification of the Mycorrhizal Mutualists.</title>
        <authorList>
            <consortium name="DOE Joint Genome Institute"/>
            <consortium name="Mycorrhizal Genomics Consortium"/>
            <person name="Kohler A."/>
            <person name="Kuo A."/>
            <person name="Nagy L.G."/>
            <person name="Floudas D."/>
            <person name="Copeland A."/>
            <person name="Barry K.W."/>
            <person name="Cichocki N."/>
            <person name="Veneault-Fourrey C."/>
            <person name="LaButti K."/>
            <person name="Lindquist E.A."/>
            <person name="Lipzen A."/>
            <person name="Lundell T."/>
            <person name="Morin E."/>
            <person name="Murat C."/>
            <person name="Riley R."/>
            <person name="Ohm R."/>
            <person name="Sun H."/>
            <person name="Tunlid A."/>
            <person name="Henrissat B."/>
            <person name="Grigoriev I.V."/>
            <person name="Hibbett D.S."/>
            <person name="Martin F."/>
        </authorList>
    </citation>
    <scope>NUCLEOTIDE SEQUENCE [LARGE SCALE GENOMIC DNA]</scope>
    <source>
        <strain evidence="2">h7</strain>
    </source>
</reference>
<reference evidence="1 2" key="1">
    <citation type="submission" date="2014-04" db="EMBL/GenBank/DDBJ databases">
        <authorList>
            <consortium name="DOE Joint Genome Institute"/>
            <person name="Kuo A."/>
            <person name="Gay G."/>
            <person name="Dore J."/>
            <person name="Kohler A."/>
            <person name="Nagy L.G."/>
            <person name="Floudas D."/>
            <person name="Copeland A."/>
            <person name="Barry K.W."/>
            <person name="Cichocki N."/>
            <person name="Veneault-Fourrey C."/>
            <person name="LaButti K."/>
            <person name="Lindquist E.A."/>
            <person name="Lipzen A."/>
            <person name="Lundell T."/>
            <person name="Morin E."/>
            <person name="Murat C."/>
            <person name="Sun H."/>
            <person name="Tunlid A."/>
            <person name="Henrissat B."/>
            <person name="Grigoriev I.V."/>
            <person name="Hibbett D.S."/>
            <person name="Martin F."/>
            <person name="Nordberg H.P."/>
            <person name="Cantor M.N."/>
            <person name="Hua S.X."/>
        </authorList>
    </citation>
    <scope>NUCLEOTIDE SEQUENCE [LARGE SCALE GENOMIC DNA]</scope>
    <source>
        <strain evidence="2">h7</strain>
    </source>
</reference>
<keyword evidence="2" id="KW-1185">Reference proteome</keyword>
<protein>
    <submittedName>
        <fullName evidence="1">Uncharacterized protein</fullName>
    </submittedName>
</protein>
<gene>
    <name evidence="1" type="ORF">M413DRAFT_14454</name>
</gene>
<dbReference type="Proteomes" id="UP000053424">
    <property type="component" value="Unassembled WGS sequence"/>
</dbReference>
<name>A0A0C3BU85_HEBCY</name>
<evidence type="ECO:0000313" key="1">
    <source>
        <dbReference type="EMBL" id="KIM35614.1"/>
    </source>
</evidence>
<evidence type="ECO:0000313" key="2">
    <source>
        <dbReference type="Proteomes" id="UP000053424"/>
    </source>
</evidence>
<dbReference type="EMBL" id="KN831817">
    <property type="protein sequence ID" value="KIM35614.1"/>
    <property type="molecule type" value="Genomic_DNA"/>
</dbReference>
<accession>A0A0C3BU85</accession>
<sequence length="309" mass="35572">MSNAGRRNLFVTYSKAIRAAQTTQNDLKPSCTRTLSPTTSPASLMIKPTRNECPSLRLARLPCEAYQIWINAVDFIVSVYVYTVQRGLVEKEAITSPSVFIFPQGVGLLISELAGTLYEPPKNLRSRFISPPTMTKRRNFSQYMTLSLWRLVDPEAAIPISTRVAQTYQHRLGHRGIEEELSDFGSPKISQASLASAGRRLSYNLRISATHWDVRGPSYLVGIAHTWPTRKSRGKIPVVAKRGYRRHAEVSTRDVIYEGKVIHFFRSVRYERKSKSIQQQQQQRKDRRYHRREIHIIFSIDHETEKKRE</sequence>
<dbReference type="HOGENOM" id="CLU_900351_0_0_1"/>
<organism evidence="1 2">
    <name type="scientific">Hebeloma cylindrosporum</name>
    <dbReference type="NCBI Taxonomy" id="76867"/>
    <lineage>
        <taxon>Eukaryota</taxon>
        <taxon>Fungi</taxon>
        <taxon>Dikarya</taxon>
        <taxon>Basidiomycota</taxon>
        <taxon>Agaricomycotina</taxon>
        <taxon>Agaricomycetes</taxon>
        <taxon>Agaricomycetidae</taxon>
        <taxon>Agaricales</taxon>
        <taxon>Agaricineae</taxon>
        <taxon>Hymenogastraceae</taxon>
        <taxon>Hebeloma</taxon>
    </lineage>
</organism>